<evidence type="ECO:0000256" key="9">
    <source>
        <dbReference type="SAM" id="SignalP"/>
    </source>
</evidence>
<evidence type="ECO:0000256" key="1">
    <source>
        <dbReference type="ARBA" id="ARBA00004141"/>
    </source>
</evidence>
<dbReference type="InterPro" id="IPR007829">
    <property type="entry name" value="TM2"/>
</dbReference>
<dbReference type="EMBL" id="JAOPGA020001346">
    <property type="protein sequence ID" value="KAL0487473.1"/>
    <property type="molecule type" value="Genomic_DNA"/>
</dbReference>
<dbReference type="GO" id="GO:0016020">
    <property type="term" value="C:membrane"/>
    <property type="evidence" value="ECO:0007669"/>
    <property type="project" value="UniProtKB-SubCell"/>
</dbReference>
<organism evidence="11 12">
    <name type="scientific">Acrasis kona</name>
    <dbReference type="NCBI Taxonomy" id="1008807"/>
    <lineage>
        <taxon>Eukaryota</taxon>
        <taxon>Discoba</taxon>
        <taxon>Heterolobosea</taxon>
        <taxon>Tetramitia</taxon>
        <taxon>Eutetramitia</taxon>
        <taxon>Acrasidae</taxon>
        <taxon>Acrasis</taxon>
    </lineage>
</organism>
<feature type="signal peptide" evidence="9">
    <location>
        <begin position="1"/>
        <end position="16"/>
    </location>
</feature>
<dbReference type="Proteomes" id="UP001431209">
    <property type="component" value="Unassembled WGS sequence"/>
</dbReference>
<comment type="similarity">
    <text evidence="2">Belongs to the TM2 family.</text>
</comment>
<evidence type="ECO:0000313" key="11">
    <source>
        <dbReference type="EMBL" id="KAL0487473.1"/>
    </source>
</evidence>
<feature type="transmembrane region" description="Helical" evidence="8">
    <location>
        <begin position="104"/>
        <end position="125"/>
    </location>
</feature>
<dbReference type="PANTHER" id="PTHR21016:SF7">
    <property type="entry name" value="TM2 DOMAIN-CONTAINING PROTEIN 3"/>
    <property type="match status" value="1"/>
</dbReference>
<dbReference type="Pfam" id="PF05154">
    <property type="entry name" value="TM2"/>
    <property type="match status" value="1"/>
</dbReference>
<evidence type="ECO:0000256" key="4">
    <source>
        <dbReference type="ARBA" id="ARBA00022729"/>
    </source>
</evidence>
<feature type="chain" id="PRO_5043845279" description="TM2 domain-containing protein" evidence="9">
    <location>
        <begin position="17"/>
        <end position="145"/>
    </location>
</feature>
<evidence type="ECO:0000256" key="2">
    <source>
        <dbReference type="ARBA" id="ARBA00008284"/>
    </source>
</evidence>
<gene>
    <name evidence="11" type="ORF">AKO1_004138</name>
</gene>
<keyword evidence="6 8" id="KW-0472">Membrane</keyword>
<dbReference type="AlphaFoldDB" id="A0AAW2ZCF3"/>
<name>A0AAW2ZCF3_9EUKA</name>
<keyword evidence="12" id="KW-1185">Reference proteome</keyword>
<proteinExistence type="inferred from homology"/>
<protein>
    <recommendedName>
        <fullName evidence="10">TM2 domain-containing protein</fullName>
    </recommendedName>
</protein>
<feature type="domain" description="TM2" evidence="10">
    <location>
        <begin position="38"/>
        <end position="85"/>
    </location>
</feature>
<reference evidence="11 12" key="1">
    <citation type="submission" date="2024-03" db="EMBL/GenBank/DDBJ databases">
        <title>The Acrasis kona genome and developmental transcriptomes reveal deep origins of eukaryotic multicellular pathways.</title>
        <authorList>
            <person name="Sheikh S."/>
            <person name="Fu C.-J."/>
            <person name="Brown M.W."/>
            <person name="Baldauf S.L."/>
        </authorList>
    </citation>
    <scope>NUCLEOTIDE SEQUENCE [LARGE SCALE GENOMIC DNA]</scope>
    <source>
        <strain evidence="11 12">ATCC MYA-3509</strain>
    </source>
</reference>
<keyword evidence="4 9" id="KW-0732">Signal</keyword>
<keyword evidence="3 8" id="KW-0812">Transmembrane</keyword>
<comment type="subcellular location">
    <subcellularLocation>
        <location evidence="1">Membrane</location>
        <topology evidence="1">Multi-pass membrane protein</topology>
    </subcellularLocation>
</comment>
<keyword evidence="5 8" id="KW-1133">Transmembrane helix</keyword>
<evidence type="ECO:0000256" key="3">
    <source>
        <dbReference type="ARBA" id="ARBA00022692"/>
    </source>
</evidence>
<evidence type="ECO:0000256" key="7">
    <source>
        <dbReference type="ARBA" id="ARBA00023180"/>
    </source>
</evidence>
<evidence type="ECO:0000256" key="6">
    <source>
        <dbReference type="ARBA" id="ARBA00023136"/>
    </source>
</evidence>
<dbReference type="PANTHER" id="PTHR21016">
    <property type="entry name" value="BETA-AMYLOID BINDING PROTEIN-RELATED"/>
    <property type="match status" value="1"/>
</dbReference>
<evidence type="ECO:0000313" key="12">
    <source>
        <dbReference type="Proteomes" id="UP001431209"/>
    </source>
</evidence>
<evidence type="ECO:0000256" key="8">
    <source>
        <dbReference type="SAM" id="Phobius"/>
    </source>
</evidence>
<dbReference type="InterPro" id="IPR050932">
    <property type="entry name" value="TM2D1-3-like"/>
</dbReference>
<sequence length="145" mass="16134">MLRLLIVLTIIGISITQDVEETEMPWAPKPILSHCVNQQRNYLTASILSIVFGGFGVDRLYLGYILTGLLKMLLAGVVVILTIVRTFYGFIVDPKKLHSGLVRTWYLFGLTGVMCAASQFVLWLIDVCLIMSDTMTDANGCPLQH</sequence>
<keyword evidence="7" id="KW-0325">Glycoprotein</keyword>
<accession>A0AAW2ZCF3</accession>
<evidence type="ECO:0000256" key="5">
    <source>
        <dbReference type="ARBA" id="ARBA00022989"/>
    </source>
</evidence>
<feature type="transmembrane region" description="Helical" evidence="8">
    <location>
        <begin position="73"/>
        <end position="92"/>
    </location>
</feature>
<evidence type="ECO:0000259" key="10">
    <source>
        <dbReference type="Pfam" id="PF05154"/>
    </source>
</evidence>
<comment type="caution">
    <text evidence="11">The sequence shown here is derived from an EMBL/GenBank/DDBJ whole genome shotgun (WGS) entry which is preliminary data.</text>
</comment>